<feature type="region of interest" description="Disordered" evidence="1">
    <location>
        <begin position="1"/>
        <end position="43"/>
    </location>
</feature>
<protein>
    <submittedName>
        <fullName evidence="2">Uncharacterized protein</fullName>
    </submittedName>
</protein>
<reference evidence="2 3" key="1">
    <citation type="submission" date="2019-09" db="EMBL/GenBank/DDBJ databases">
        <authorList>
            <person name="Dittami M. S."/>
        </authorList>
    </citation>
    <scope>NUCLEOTIDE SEQUENCE [LARGE SCALE GENOMIC DNA]</scope>
    <source>
        <strain evidence="2">SPHINGO391</strain>
    </source>
</reference>
<feature type="region of interest" description="Disordered" evidence="1">
    <location>
        <begin position="81"/>
        <end position="121"/>
    </location>
</feature>
<sequence length="121" mass="12885">MPRSPNVRQAPSPSFTSRCAPATTRSGCTGHTASPRSASAVPITAARPASRMTHIHIREISTAKPYCESLSLFATARTPYMAPNKGKTHAAQDRSGSPLQREGPAHYRAAPSHRPRAVRGG</sequence>
<dbReference type="Proteomes" id="UP000326857">
    <property type="component" value="Unassembled WGS sequence"/>
</dbReference>
<gene>
    <name evidence="2" type="ORF">SPHINGO391_390169</name>
</gene>
<evidence type="ECO:0000256" key="1">
    <source>
        <dbReference type="SAM" id="MobiDB-lite"/>
    </source>
</evidence>
<organism evidence="2 3">
    <name type="scientific">Sphingomonas aurantiaca</name>
    <dbReference type="NCBI Taxonomy" id="185949"/>
    <lineage>
        <taxon>Bacteria</taxon>
        <taxon>Pseudomonadati</taxon>
        <taxon>Pseudomonadota</taxon>
        <taxon>Alphaproteobacteria</taxon>
        <taxon>Sphingomonadales</taxon>
        <taxon>Sphingomonadaceae</taxon>
        <taxon>Sphingomonas</taxon>
    </lineage>
</organism>
<proteinExistence type="predicted"/>
<evidence type="ECO:0000313" key="3">
    <source>
        <dbReference type="Proteomes" id="UP000326857"/>
    </source>
</evidence>
<dbReference type="EMBL" id="CABVLI010000033">
    <property type="protein sequence ID" value="VVT08300.1"/>
    <property type="molecule type" value="Genomic_DNA"/>
</dbReference>
<dbReference type="AlphaFoldDB" id="A0A5E7YNE0"/>
<name>A0A5E7YNE0_9SPHN</name>
<feature type="compositionally biased region" description="Basic residues" evidence="1">
    <location>
        <begin position="111"/>
        <end position="121"/>
    </location>
</feature>
<evidence type="ECO:0000313" key="2">
    <source>
        <dbReference type="EMBL" id="VVT08300.1"/>
    </source>
</evidence>
<accession>A0A5E7YNE0</accession>
<feature type="compositionally biased region" description="Polar residues" evidence="1">
    <location>
        <begin position="1"/>
        <end position="37"/>
    </location>
</feature>